<reference evidence="1" key="1">
    <citation type="submission" date="2019-11" db="EMBL/GenBank/DDBJ databases">
        <authorList>
            <person name="Feng L."/>
        </authorList>
    </citation>
    <scope>NUCLEOTIDE SEQUENCE</scope>
    <source>
        <strain evidence="1">ElimosumLFYP34</strain>
    </source>
</reference>
<dbReference type="EMBL" id="CACRTR010000012">
    <property type="protein sequence ID" value="VYU54721.1"/>
    <property type="molecule type" value="Genomic_DNA"/>
</dbReference>
<sequence>MLDKLSIEILKHLKPYFLQDDPHFYNSDRLKRELIDYSDAEIRACLVKLSDDGFINLTERRSPIIMVIGLTHDGYHYEDHLNDQVPINSPVFNIGTVHNSAFGNTGNITINNDLSFDALKEFIKAQDIPESDKSTLLEMTDCVETSIENGASLERGFLSKFSSVLKDYGPLAVEIVKTVIPYFFGLPS</sequence>
<name>A0A6N3FRT3_EUBLI</name>
<accession>A0A6N3FRT3</accession>
<dbReference type="AlphaFoldDB" id="A0A6N3FRT3"/>
<gene>
    <name evidence="1" type="ORF">ELLFYP34_00548</name>
</gene>
<organism evidence="1">
    <name type="scientific">Eubacterium limosum</name>
    <dbReference type="NCBI Taxonomy" id="1736"/>
    <lineage>
        <taxon>Bacteria</taxon>
        <taxon>Bacillati</taxon>
        <taxon>Bacillota</taxon>
        <taxon>Clostridia</taxon>
        <taxon>Eubacteriales</taxon>
        <taxon>Eubacteriaceae</taxon>
        <taxon>Eubacterium</taxon>
    </lineage>
</organism>
<evidence type="ECO:0000313" key="1">
    <source>
        <dbReference type="EMBL" id="VYU54721.1"/>
    </source>
</evidence>
<protein>
    <submittedName>
        <fullName evidence="1">Uncharacterized protein</fullName>
    </submittedName>
</protein>
<proteinExistence type="predicted"/>